<gene>
    <name evidence="1" type="ORF">D1164_21095</name>
</gene>
<organism evidence="1 2">
    <name type="scientific">Mariniphaga sediminis</name>
    <dbReference type="NCBI Taxonomy" id="1628158"/>
    <lineage>
        <taxon>Bacteria</taxon>
        <taxon>Pseudomonadati</taxon>
        <taxon>Bacteroidota</taxon>
        <taxon>Bacteroidia</taxon>
        <taxon>Marinilabiliales</taxon>
        <taxon>Prolixibacteraceae</taxon>
        <taxon>Mariniphaga</taxon>
    </lineage>
</organism>
<sequence>MIWLDNIVFQKGGKGKCILFFFCLLMFVTASASSYVELIHSDKYCTVWWSGSTYKVMKDTPLPEKKREIVVRAAKNETESFQVVLHPLTDLKNITIAVSDFGSDVFTDDTQYTKNSRFLMEYRKKMGDLLEQFYKLQ</sequence>
<name>A0A399CXM3_9BACT</name>
<reference evidence="1 2" key="1">
    <citation type="journal article" date="2015" name="Int. J. Syst. Evol. Microbiol.">
        <title>Mariniphaga sediminis sp. nov., isolated from coastal sediment.</title>
        <authorList>
            <person name="Wang F.Q."/>
            <person name="Shen Q.Y."/>
            <person name="Chen G.J."/>
            <person name="Du Z.J."/>
        </authorList>
    </citation>
    <scope>NUCLEOTIDE SEQUENCE [LARGE SCALE GENOMIC DNA]</scope>
    <source>
        <strain evidence="1 2">SY21</strain>
    </source>
</reference>
<dbReference type="Proteomes" id="UP000266441">
    <property type="component" value="Unassembled WGS sequence"/>
</dbReference>
<comment type="caution">
    <text evidence="1">The sequence shown here is derived from an EMBL/GenBank/DDBJ whole genome shotgun (WGS) entry which is preliminary data.</text>
</comment>
<protein>
    <submittedName>
        <fullName evidence="1">Uncharacterized protein</fullName>
    </submittedName>
</protein>
<dbReference type="EMBL" id="QWET01000024">
    <property type="protein sequence ID" value="RIH63222.1"/>
    <property type="molecule type" value="Genomic_DNA"/>
</dbReference>
<evidence type="ECO:0000313" key="2">
    <source>
        <dbReference type="Proteomes" id="UP000266441"/>
    </source>
</evidence>
<accession>A0A399CXM3</accession>
<evidence type="ECO:0000313" key="1">
    <source>
        <dbReference type="EMBL" id="RIH63222.1"/>
    </source>
</evidence>
<dbReference type="RefSeq" id="WP_119351889.1">
    <property type="nucleotide sequence ID" value="NZ_QWET01000024.1"/>
</dbReference>
<dbReference type="AlphaFoldDB" id="A0A399CXM3"/>
<proteinExistence type="predicted"/>
<keyword evidence="2" id="KW-1185">Reference proteome</keyword>